<keyword evidence="3" id="KW-1185">Reference proteome</keyword>
<sequence>MVVVPQGMSRRVGRRRGLRGSGSRFGQCQVPAPWCTGVSACSLGVCWGGGGWGVALGAVCQVAAPQCTLVGCVSVCLSLPWLTSGPGQEAEGPSPRSTVARGGWSPKGKRSSHRPSAGGRTRAATPLMARGRDSQGGAGDGALARGRVSRGVGRTGPLSIPATLGMGGGGPAVATSSPPPPPLPPAASPPTSNDPCGPCGPSSPITSCRSSAAPSTHSHPSPSSSPTTPSSPSFSCCGWCWCWC</sequence>
<comment type="caution">
    <text evidence="2">The sequence shown here is derived from an EMBL/GenBank/DDBJ whole genome shotgun (WGS) entry which is preliminary data.</text>
</comment>
<feature type="region of interest" description="Disordered" evidence="1">
    <location>
        <begin position="85"/>
        <end position="234"/>
    </location>
</feature>
<accession>A0A5B7I370</accession>
<gene>
    <name evidence="2" type="ORF">E2C01_071128</name>
</gene>
<dbReference type="EMBL" id="VSRR010043999">
    <property type="protein sequence ID" value="MPC76703.1"/>
    <property type="molecule type" value="Genomic_DNA"/>
</dbReference>
<dbReference type="Proteomes" id="UP000324222">
    <property type="component" value="Unassembled WGS sequence"/>
</dbReference>
<dbReference type="AlphaFoldDB" id="A0A5B7I370"/>
<feature type="compositionally biased region" description="Low complexity" evidence="1">
    <location>
        <begin position="210"/>
        <end position="233"/>
    </location>
</feature>
<evidence type="ECO:0000256" key="1">
    <source>
        <dbReference type="SAM" id="MobiDB-lite"/>
    </source>
</evidence>
<feature type="compositionally biased region" description="Low complexity" evidence="1">
    <location>
        <begin position="141"/>
        <end position="156"/>
    </location>
</feature>
<protein>
    <submittedName>
        <fullName evidence="2">Uncharacterized protein</fullName>
    </submittedName>
</protein>
<name>A0A5B7I370_PORTR</name>
<evidence type="ECO:0000313" key="2">
    <source>
        <dbReference type="EMBL" id="MPC76703.1"/>
    </source>
</evidence>
<proteinExistence type="predicted"/>
<evidence type="ECO:0000313" key="3">
    <source>
        <dbReference type="Proteomes" id="UP000324222"/>
    </source>
</evidence>
<reference evidence="2 3" key="1">
    <citation type="submission" date="2019-05" db="EMBL/GenBank/DDBJ databases">
        <title>Another draft genome of Portunus trituberculatus and its Hox gene families provides insights of decapod evolution.</title>
        <authorList>
            <person name="Jeong J.-H."/>
            <person name="Song I."/>
            <person name="Kim S."/>
            <person name="Choi T."/>
            <person name="Kim D."/>
            <person name="Ryu S."/>
            <person name="Kim W."/>
        </authorList>
    </citation>
    <scope>NUCLEOTIDE SEQUENCE [LARGE SCALE GENOMIC DNA]</scope>
    <source>
        <tissue evidence="2">Muscle</tissue>
    </source>
</reference>
<organism evidence="2 3">
    <name type="scientific">Portunus trituberculatus</name>
    <name type="common">Swimming crab</name>
    <name type="synonym">Neptunus trituberculatus</name>
    <dbReference type="NCBI Taxonomy" id="210409"/>
    <lineage>
        <taxon>Eukaryota</taxon>
        <taxon>Metazoa</taxon>
        <taxon>Ecdysozoa</taxon>
        <taxon>Arthropoda</taxon>
        <taxon>Crustacea</taxon>
        <taxon>Multicrustacea</taxon>
        <taxon>Malacostraca</taxon>
        <taxon>Eumalacostraca</taxon>
        <taxon>Eucarida</taxon>
        <taxon>Decapoda</taxon>
        <taxon>Pleocyemata</taxon>
        <taxon>Brachyura</taxon>
        <taxon>Eubrachyura</taxon>
        <taxon>Portunoidea</taxon>
        <taxon>Portunidae</taxon>
        <taxon>Portuninae</taxon>
        <taxon>Portunus</taxon>
    </lineage>
</organism>
<feature type="compositionally biased region" description="Pro residues" evidence="1">
    <location>
        <begin position="177"/>
        <end position="188"/>
    </location>
</feature>